<reference evidence="2 3" key="1">
    <citation type="journal article" date="2005" name="Genome Res.">
        <title>Living with two extremes: conclusions from the genome sequence of Natronomonas pharaonis.</title>
        <authorList>
            <person name="Falb M."/>
            <person name="Pfeiffer F."/>
            <person name="Palm P."/>
            <person name="Rodewald K."/>
            <person name="Hickmann V."/>
            <person name="Tittor J."/>
            <person name="Oesterhelt D."/>
        </authorList>
    </citation>
    <scope>NUCLEOTIDE SEQUENCE [LARGE SCALE GENOMIC DNA]</scope>
    <source>
        <strain evidence="3">ATCC 35678 / DSM 2160 / CIP 103997 / JCM 8858 / NBRC 14720 / NCIMB 2260 / Gabara</strain>
    </source>
</reference>
<dbReference type="STRING" id="348780.NP_2986A"/>
<name>A0A1U7EWW0_NATPD</name>
<dbReference type="eggNOG" id="arCOG01534">
    <property type="taxonomic scope" value="Archaea"/>
</dbReference>
<dbReference type="EMBL" id="CR936257">
    <property type="protein sequence ID" value="CAI49584.1"/>
    <property type="molecule type" value="Genomic_DNA"/>
</dbReference>
<keyword evidence="3" id="KW-1185">Reference proteome</keyword>
<dbReference type="Proteomes" id="UP000002698">
    <property type="component" value="Chromosome"/>
</dbReference>
<dbReference type="Gene3D" id="3.10.105.10">
    <property type="entry name" value="Dipeptide-binding Protein, Domain 3"/>
    <property type="match status" value="2"/>
</dbReference>
<organism evidence="2 3">
    <name type="scientific">Natronomonas pharaonis (strain ATCC 35678 / DSM 2160 / CIP 103997 / JCM 8858 / NBRC 14720 / NCIMB 2260 / Gabara)</name>
    <name type="common">Halobacterium pharaonis</name>
    <dbReference type="NCBI Taxonomy" id="348780"/>
    <lineage>
        <taxon>Archaea</taxon>
        <taxon>Methanobacteriati</taxon>
        <taxon>Methanobacteriota</taxon>
        <taxon>Stenosarchaea group</taxon>
        <taxon>Halobacteria</taxon>
        <taxon>Halobacteriales</taxon>
        <taxon>Natronomonadaceae</taxon>
        <taxon>Natronomonas</taxon>
    </lineage>
</organism>
<dbReference type="KEGG" id="nph:NP_2986A"/>
<dbReference type="AlphaFoldDB" id="A0A1U7EWW0"/>
<feature type="domain" description="Solute-binding protein family 5" evidence="1">
    <location>
        <begin position="254"/>
        <end position="583"/>
    </location>
</feature>
<dbReference type="OrthoDB" id="233597at2157"/>
<accession>A0A1U7EWW0</accession>
<dbReference type="GO" id="GO:1904680">
    <property type="term" value="F:peptide transmembrane transporter activity"/>
    <property type="evidence" value="ECO:0007669"/>
    <property type="project" value="TreeGrafter"/>
</dbReference>
<dbReference type="GeneID" id="3701616"/>
<evidence type="ECO:0000313" key="2">
    <source>
        <dbReference type="EMBL" id="CAI49584.1"/>
    </source>
</evidence>
<evidence type="ECO:0000259" key="1">
    <source>
        <dbReference type="Pfam" id="PF00496"/>
    </source>
</evidence>
<dbReference type="Gene3D" id="3.40.190.10">
    <property type="entry name" value="Periplasmic binding protein-like II"/>
    <property type="match status" value="1"/>
</dbReference>
<dbReference type="InterPro" id="IPR006311">
    <property type="entry name" value="TAT_signal"/>
</dbReference>
<gene>
    <name evidence="2" type="primary">dppA3</name>
    <name evidence="2" type="ordered locus">NP_2986A</name>
</gene>
<dbReference type="EnsemblBacteria" id="CAI49584">
    <property type="protein sequence ID" value="CAI49584"/>
    <property type="gene ID" value="NP_2986A"/>
</dbReference>
<dbReference type="RefSeq" id="WP_011323208.1">
    <property type="nucleotide sequence ID" value="NC_007426.1"/>
</dbReference>
<dbReference type="PANTHER" id="PTHR30290">
    <property type="entry name" value="PERIPLASMIC BINDING COMPONENT OF ABC TRANSPORTER"/>
    <property type="match status" value="1"/>
</dbReference>
<protein>
    <submittedName>
        <fullName evidence="2">ABC-type transport system periplasmic substrate-binding protein (Probable substrate dipeptide/oligopeptide)</fullName>
    </submittedName>
</protein>
<dbReference type="PROSITE" id="PS51318">
    <property type="entry name" value="TAT"/>
    <property type="match status" value="1"/>
</dbReference>
<dbReference type="HOGENOM" id="CLU_035683_0_0_2"/>
<proteinExistence type="predicted"/>
<dbReference type="InterPro" id="IPR039424">
    <property type="entry name" value="SBP_5"/>
</dbReference>
<dbReference type="SUPFAM" id="SSF53850">
    <property type="entry name" value="Periplasmic binding protein-like II"/>
    <property type="match status" value="2"/>
</dbReference>
<dbReference type="Pfam" id="PF00496">
    <property type="entry name" value="SBP_bac_5"/>
    <property type="match status" value="1"/>
</dbReference>
<evidence type="ECO:0000313" key="3">
    <source>
        <dbReference type="Proteomes" id="UP000002698"/>
    </source>
</evidence>
<dbReference type="GO" id="GO:0015833">
    <property type="term" value="P:peptide transport"/>
    <property type="evidence" value="ECO:0007669"/>
    <property type="project" value="TreeGrafter"/>
</dbReference>
<sequence>MTPGQSMRRRAFLAAASTGTAAATAGCVRELRNLVGRQRARQLSLTIAHPPAADDPYAVRIANRLADNLARSGIDTVLDPMADDVLLREILVNHDFDIYVARYPGEGDPDQLRSLLYSTYAEEAGWQNPVGFSDIAMDETLDRQRTETGDERVETVREIQRQVVDEQPFTVVAYPDRIAGVRTDRYTDWPDGGLTLPADYLTLRRLADVDTVELLLRDNRATHNRNPLSAEHRNQGDIIGLLYDPLVRQTRTGPIPWLARDIDWTEHDGSLVAAADLRAATWHDGHPVVPDDVAFTYRFLSDTSLDTFETPVPTPWRRGCVSLIDHIETNAPEGELRIQFTTSNRDLARRALTVPVLPEHVWHSRSDAADLAGIDIVGGTTEALVTANEAAVGSGPLELAAATVDESLELSVFDDHFLYGGDTDGIPDRLAGEPPFERLRFTVAPSHDAAVELLSAGSADATADGLQADVVSRVQRDESLSLRIARSNQFYHIGYNCRRAPTSDPHFRRAVARHIDRADIVAESMGGYADPSEVPFTGEWVPNDLRWDGQASLSFFGEDGEINAEAAREAFQDAGYQYDDGQLVRRS</sequence>
<dbReference type="InterPro" id="IPR000914">
    <property type="entry name" value="SBP_5_dom"/>
</dbReference>